<dbReference type="AlphaFoldDB" id="A0A0F9SVA8"/>
<organism evidence="2">
    <name type="scientific">marine sediment metagenome</name>
    <dbReference type="NCBI Taxonomy" id="412755"/>
    <lineage>
        <taxon>unclassified sequences</taxon>
        <taxon>metagenomes</taxon>
        <taxon>ecological metagenomes</taxon>
    </lineage>
</organism>
<accession>A0A0F9SVA8</accession>
<sequence length="244" mass="28071">MRLKQIFTEIKNILSYSKAKHSIYFDDNIFYEVSGFKAKIVNFTNLILTIINLKAEKIKIGERIVEIPFLYKNLDFHKINRILDLGCVGSKISLQLASLGYNVVGIDYRPFIFKHKNLEFIQGNFFNIDLPSESFDCAICISVVEHIGLPAYNIKPFENGDKKAIEKIYTLLKKGGKLILTVPFGKAIINQFERNYDQKSLNQLIKKFKIDEFKIFERSKNGWISSHSSDNKSDKVACVVCIKL</sequence>
<comment type="caution">
    <text evidence="2">The sequence shown here is derived from an EMBL/GenBank/DDBJ whole genome shotgun (WGS) entry which is preliminary data.</text>
</comment>
<feature type="domain" description="Methyltransferase type 11" evidence="1">
    <location>
        <begin position="83"/>
        <end position="180"/>
    </location>
</feature>
<name>A0A0F9SVA8_9ZZZZ</name>
<dbReference type="CDD" id="cd02440">
    <property type="entry name" value="AdoMet_MTases"/>
    <property type="match status" value="1"/>
</dbReference>
<evidence type="ECO:0000259" key="1">
    <source>
        <dbReference type="Pfam" id="PF08241"/>
    </source>
</evidence>
<dbReference type="InterPro" id="IPR013216">
    <property type="entry name" value="Methyltransf_11"/>
</dbReference>
<evidence type="ECO:0000313" key="2">
    <source>
        <dbReference type="EMBL" id="KKN66587.1"/>
    </source>
</evidence>
<protein>
    <recommendedName>
        <fullName evidence="1">Methyltransferase type 11 domain-containing protein</fullName>
    </recommendedName>
</protein>
<reference evidence="2" key="1">
    <citation type="journal article" date="2015" name="Nature">
        <title>Complex archaea that bridge the gap between prokaryotes and eukaryotes.</title>
        <authorList>
            <person name="Spang A."/>
            <person name="Saw J.H."/>
            <person name="Jorgensen S.L."/>
            <person name="Zaremba-Niedzwiedzka K."/>
            <person name="Martijn J."/>
            <person name="Lind A.E."/>
            <person name="van Eijk R."/>
            <person name="Schleper C."/>
            <person name="Guy L."/>
            <person name="Ettema T.J."/>
        </authorList>
    </citation>
    <scope>NUCLEOTIDE SEQUENCE</scope>
</reference>
<dbReference type="GO" id="GO:0008757">
    <property type="term" value="F:S-adenosylmethionine-dependent methyltransferase activity"/>
    <property type="evidence" value="ECO:0007669"/>
    <property type="project" value="InterPro"/>
</dbReference>
<dbReference type="Pfam" id="PF08241">
    <property type="entry name" value="Methyltransf_11"/>
    <property type="match status" value="1"/>
</dbReference>
<dbReference type="EMBL" id="LAZR01000496">
    <property type="protein sequence ID" value="KKN66587.1"/>
    <property type="molecule type" value="Genomic_DNA"/>
</dbReference>
<proteinExistence type="predicted"/>
<dbReference type="SUPFAM" id="SSF53335">
    <property type="entry name" value="S-adenosyl-L-methionine-dependent methyltransferases"/>
    <property type="match status" value="1"/>
</dbReference>
<dbReference type="InterPro" id="IPR029063">
    <property type="entry name" value="SAM-dependent_MTases_sf"/>
</dbReference>
<gene>
    <name evidence="2" type="ORF">LCGC14_0470020</name>
</gene>
<dbReference type="Gene3D" id="3.40.50.150">
    <property type="entry name" value="Vaccinia Virus protein VP39"/>
    <property type="match status" value="1"/>
</dbReference>